<accession>A0A6I2KUW6</accession>
<dbReference type="Proteomes" id="UP000433309">
    <property type="component" value="Unassembled WGS sequence"/>
</dbReference>
<reference evidence="3 4" key="1">
    <citation type="submission" date="2019-11" db="EMBL/GenBank/DDBJ databases">
        <title>Novel species isolated from a subtropical stream in China.</title>
        <authorList>
            <person name="Lu H."/>
        </authorList>
    </citation>
    <scope>NUCLEOTIDE SEQUENCE [LARGE SCALE GENOMIC DNA]</scope>
    <source>
        <strain evidence="3 4">FT80W</strain>
    </source>
</reference>
<organism evidence="3 4">
    <name type="scientific">Duganella guangzhouensis</name>
    <dbReference type="NCBI Taxonomy" id="2666084"/>
    <lineage>
        <taxon>Bacteria</taxon>
        <taxon>Pseudomonadati</taxon>
        <taxon>Pseudomonadota</taxon>
        <taxon>Betaproteobacteria</taxon>
        <taxon>Burkholderiales</taxon>
        <taxon>Oxalobacteraceae</taxon>
        <taxon>Telluria group</taxon>
        <taxon>Duganella</taxon>
    </lineage>
</organism>
<dbReference type="EMBL" id="WKJK01000002">
    <property type="protein sequence ID" value="MRW89491.1"/>
    <property type="molecule type" value="Genomic_DNA"/>
</dbReference>
<feature type="domain" description="DUF6265" evidence="2">
    <location>
        <begin position="26"/>
        <end position="133"/>
    </location>
</feature>
<dbReference type="InterPro" id="IPR046232">
    <property type="entry name" value="DUF6265"/>
</dbReference>
<feature type="signal peptide" evidence="1">
    <location>
        <begin position="1"/>
        <end position="19"/>
    </location>
</feature>
<evidence type="ECO:0000259" key="2">
    <source>
        <dbReference type="Pfam" id="PF19780"/>
    </source>
</evidence>
<dbReference type="Pfam" id="PF19780">
    <property type="entry name" value="DUF6265"/>
    <property type="match status" value="1"/>
</dbReference>
<gene>
    <name evidence="3" type="ORF">GJ699_05795</name>
</gene>
<feature type="chain" id="PRO_5026193610" description="DUF6265 domain-containing protein" evidence="1">
    <location>
        <begin position="20"/>
        <end position="159"/>
    </location>
</feature>
<name>A0A6I2KUW6_9BURK</name>
<proteinExistence type="predicted"/>
<dbReference type="AlphaFoldDB" id="A0A6I2KUW6"/>
<keyword evidence="4" id="KW-1185">Reference proteome</keyword>
<dbReference type="RefSeq" id="WP_154373971.1">
    <property type="nucleotide sequence ID" value="NZ_WKJK01000002.1"/>
</dbReference>
<protein>
    <recommendedName>
        <fullName evidence="2">DUF6265 domain-containing protein</fullName>
    </recommendedName>
</protein>
<evidence type="ECO:0000256" key="1">
    <source>
        <dbReference type="SAM" id="SignalP"/>
    </source>
</evidence>
<evidence type="ECO:0000313" key="3">
    <source>
        <dbReference type="EMBL" id="MRW89491.1"/>
    </source>
</evidence>
<keyword evidence="1" id="KW-0732">Signal</keyword>
<sequence>MRKPMLLSACLLATLSAGAAPLDQLAWLSGCWTADGGEPGSGEQWTTTAGGAMMGMSRTIKGGKVANYEFMRITSANDDAVIFHAQPSGQEGASFTAIALSATEVVFENQGHDFPQKVIYRYQPPNQLRAAIEGSYNGKARRIEFPMTRAACAGQVQTR</sequence>
<evidence type="ECO:0000313" key="4">
    <source>
        <dbReference type="Proteomes" id="UP000433309"/>
    </source>
</evidence>
<comment type="caution">
    <text evidence="3">The sequence shown here is derived from an EMBL/GenBank/DDBJ whole genome shotgun (WGS) entry which is preliminary data.</text>
</comment>